<feature type="transmembrane region" description="Helical" evidence="1">
    <location>
        <begin position="70"/>
        <end position="90"/>
    </location>
</feature>
<keyword evidence="1" id="KW-0472">Membrane</keyword>
<feature type="transmembrane region" description="Helical" evidence="1">
    <location>
        <begin position="192"/>
        <end position="212"/>
    </location>
</feature>
<gene>
    <name evidence="2" type="ORF">Ato02nite_059850</name>
</gene>
<name>A0A919TF48_9ACTN</name>
<accession>A0A919TF48</accession>
<feature type="transmembrane region" description="Helical" evidence="1">
    <location>
        <begin position="131"/>
        <end position="148"/>
    </location>
</feature>
<evidence type="ECO:0000256" key="1">
    <source>
        <dbReference type="SAM" id="Phobius"/>
    </source>
</evidence>
<dbReference type="Gene3D" id="1.20.1280.290">
    <property type="match status" value="2"/>
</dbReference>
<keyword evidence="1" id="KW-1133">Transmembrane helix</keyword>
<dbReference type="AlphaFoldDB" id="A0A919TF48"/>
<dbReference type="NCBIfam" id="NF037967">
    <property type="entry name" value="SemiSWEET_1"/>
    <property type="match status" value="1"/>
</dbReference>
<keyword evidence="1" id="KW-0812">Transmembrane</keyword>
<feature type="transmembrane region" description="Helical" evidence="1">
    <location>
        <begin position="42"/>
        <end position="63"/>
    </location>
</feature>
<proteinExistence type="predicted"/>
<organism evidence="2 3">
    <name type="scientific">Paractinoplanes toevensis</name>
    <dbReference type="NCBI Taxonomy" id="571911"/>
    <lineage>
        <taxon>Bacteria</taxon>
        <taxon>Bacillati</taxon>
        <taxon>Actinomycetota</taxon>
        <taxon>Actinomycetes</taxon>
        <taxon>Micromonosporales</taxon>
        <taxon>Micromonosporaceae</taxon>
        <taxon>Paractinoplanes</taxon>
    </lineage>
</organism>
<reference evidence="2 3" key="1">
    <citation type="submission" date="2021-03" db="EMBL/GenBank/DDBJ databases">
        <title>Whole genome shotgun sequence of Actinoplanes toevensis NBRC 105298.</title>
        <authorList>
            <person name="Komaki H."/>
            <person name="Tamura T."/>
        </authorList>
    </citation>
    <scope>NUCLEOTIDE SEQUENCE [LARGE SCALE GENOMIC DNA]</scope>
    <source>
        <strain evidence="2 3">NBRC 105298</strain>
    </source>
</reference>
<evidence type="ECO:0000313" key="2">
    <source>
        <dbReference type="EMBL" id="GIM94192.1"/>
    </source>
</evidence>
<dbReference type="EMBL" id="BOQN01000076">
    <property type="protein sequence ID" value="GIM94192.1"/>
    <property type="molecule type" value="Genomic_DNA"/>
</dbReference>
<protein>
    <recommendedName>
        <fullName evidence="4">PQ loop repeat protein</fullName>
    </recommendedName>
</protein>
<sequence length="242" mass="24814">MTPTRKRIMLTHALGCLGAALSMSLSWPQVYKSCVQRRTGGLSATASALGVAMPLGWITYGLLSGERIQIVTNTVTGTAGLLIMVALLATQPSLRSTRALRVSAGAAGAVLAAILLSGLAAALPGVRGTEVAPVLGLVLAGVSVLSAIPQPLALLRDRHLDLSGLSPLRWRMGAGACASWFAYGLGTGQPAVYASASVGLVSALIVCTILYLRAEPSTATEISGGARWRDSIHTRTLAMAGV</sequence>
<comment type="caution">
    <text evidence="2">The sequence shown here is derived from an EMBL/GenBank/DDBJ whole genome shotgun (WGS) entry which is preliminary data.</text>
</comment>
<keyword evidence="3" id="KW-1185">Reference proteome</keyword>
<feature type="transmembrane region" description="Helical" evidence="1">
    <location>
        <begin position="102"/>
        <end position="124"/>
    </location>
</feature>
<evidence type="ECO:0000313" key="3">
    <source>
        <dbReference type="Proteomes" id="UP000677082"/>
    </source>
</evidence>
<dbReference type="Proteomes" id="UP000677082">
    <property type="component" value="Unassembled WGS sequence"/>
</dbReference>
<evidence type="ECO:0008006" key="4">
    <source>
        <dbReference type="Google" id="ProtNLM"/>
    </source>
</evidence>